<evidence type="ECO:0000256" key="6">
    <source>
        <dbReference type="ARBA" id="ARBA00022806"/>
    </source>
</evidence>
<keyword evidence="5 12" id="KW-0378">Hydrolase</keyword>
<evidence type="ECO:0000256" key="2">
    <source>
        <dbReference type="ARBA" id="ARBA00022515"/>
    </source>
</evidence>
<dbReference type="PANTHER" id="PTHR30153:SF2">
    <property type="entry name" value="REPLICATIVE DNA HELICASE"/>
    <property type="match status" value="1"/>
</dbReference>
<dbReference type="InterPro" id="IPR007692">
    <property type="entry name" value="DNA_helicase_DnaB"/>
</dbReference>
<dbReference type="PROSITE" id="PS51199">
    <property type="entry name" value="SF4_HELICASE"/>
    <property type="match status" value="1"/>
</dbReference>
<evidence type="ECO:0000313" key="14">
    <source>
        <dbReference type="EMBL" id="KAB0668953.1"/>
    </source>
</evidence>
<dbReference type="RefSeq" id="WP_151157589.1">
    <property type="nucleotide sequence ID" value="NZ_VZRA01000004.1"/>
</dbReference>
<comment type="caution">
    <text evidence="14">The sequence shown here is derived from an EMBL/GenBank/DDBJ whole genome shotgun (WGS) entry which is preliminary data.</text>
</comment>
<keyword evidence="8 12" id="KW-0238">DNA-binding</keyword>
<evidence type="ECO:0000256" key="7">
    <source>
        <dbReference type="ARBA" id="ARBA00022840"/>
    </source>
</evidence>
<reference evidence="14 15" key="1">
    <citation type="journal article" date="2020" name="Microorganisms">
        <title>Description of Three Novel Members in the Family Geobacteraceae, Oryzomonas japonicum gen. nov., sp. nov., Oryzomonas sagensis sp. nov., and Oryzomonas ruber sp. nov.</title>
        <authorList>
            <person name="Xu Z."/>
            <person name="Masuda Y."/>
            <person name="Hayakawa C."/>
            <person name="Ushijima N."/>
            <person name="Kawano K."/>
            <person name="Shiratori Y."/>
            <person name="Senoo K."/>
            <person name="Itoh H."/>
        </authorList>
    </citation>
    <scope>NUCLEOTIDE SEQUENCE [LARGE SCALE GENOMIC DNA]</scope>
    <source>
        <strain evidence="14 15">Red100</strain>
    </source>
</reference>
<keyword evidence="3 12" id="KW-0235">DNA replication</keyword>
<proteinExistence type="inferred from homology"/>
<evidence type="ECO:0000256" key="12">
    <source>
        <dbReference type="RuleBase" id="RU362085"/>
    </source>
</evidence>
<gene>
    <name evidence="14" type="primary">dnaB</name>
    <name evidence="14" type="ORF">F6V30_14035</name>
</gene>
<protein>
    <recommendedName>
        <fullName evidence="11 12">Replicative DNA helicase</fullName>
        <ecNumber evidence="11 12">5.6.2.3</ecNumber>
    </recommendedName>
</protein>
<evidence type="ECO:0000256" key="8">
    <source>
        <dbReference type="ARBA" id="ARBA00023125"/>
    </source>
</evidence>
<organism evidence="14 15">
    <name type="scientific">Oryzomonas sagensis</name>
    <dbReference type="NCBI Taxonomy" id="2603857"/>
    <lineage>
        <taxon>Bacteria</taxon>
        <taxon>Pseudomonadati</taxon>
        <taxon>Thermodesulfobacteriota</taxon>
        <taxon>Desulfuromonadia</taxon>
        <taxon>Geobacterales</taxon>
        <taxon>Geobacteraceae</taxon>
        <taxon>Oryzomonas</taxon>
    </lineage>
</organism>
<dbReference type="NCBIfam" id="TIGR00665">
    <property type="entry name" value="DnaB"/>
    <property type="match status" value="1"/>
</dbReference>
<keyword evidence="7 12" id="KW-0067">ATP-binding</keyword>
<evidence type="ECO:0000256" key="1">
    <source>
        <dbReference type="ARBA" id="ARBA00008428"/>
    </source>
</evidence>
<dbReference type="SUPFAM" id="SSF48024">
    <property type="entry name" value="N-terminal domain of DnaB helicase"/>
    <property type="match status" value="1"/>
</dbReference>
<dbReference type="EMBL" id="VZRA01000004">
    <property type="protein sequence ID" value="KAB0668953.1"/>
    <property type="molecule type" value="Genomic_DNA"/>
</dbReference>
<comment type="catalytic activity">
    <reaction evidence="10 12">
        <text>ATP + H2O = ADP + phosphate + H(+)</text>
        <dbReference type="Rhea" id="RHEA:13065"/>
        <dbReference type="ChEBI" id="CHEBI:15377"/>
        <dbReference type="ChEBI" id="CHEBI:15378"/>
        <dbReference type="ChEBI" id="CHEBI:30616"/>
        <dbReference type="ChEBI" id="CHEBI:43474"/>
        <dbReference type="ChEBI" id="CHEBI:456216"/>
        <dbReference type="EC" id="5.6.2.3"/>
    </reaction>
</comment>
<comment type="similarity">
    <text evidence="1 12">Belongs to the helicase family. DnaB subfamily.</text>
</comment>
<keyword evidence="15" id="KW-1185">Reference proteome</keyword>
<evidence type="ECO:0000256" key="9">
    <source>
        <dbReference type="ARBA" id="ARBA00023235"/>
    </source>
</evidence>
<evidence type="ECO:0000259" key="13">
    <source>
        <dbReference type="PROSITE" id="PS51199"/>
    </source>
</evidence>
<dbReference type="EC" id="5.6.2.3" evidence="11 12"/>
<evidence type="ECO:0000256" key="5">
    <source>
        <dbReference type="ARBA" id="ARBA00022801"/>
    </source>
</evidence>
<dbReference type="InterPro" id="IPR027417">
    <property type="entry name" value="P-loop_NTPase"/>
</dbReference>
<evidence type="ECO:0000256" key="4">
    <source>
        <dbReference type="ARBA" id="ARBA00022741"/>
    </source>
</evidence>
<dbReference type="CDD" id="cd00984">
    <property type="entry name" value="DnaB_C"/>
    <property type="match status" value="1"/>
</dbReference>
<keyword evidence="6 12" id="KW-0347">Helicase</keyword>
<evidence type="ECO:0000256" key="10">
    <source>
        <dbReference type="ARBA" id="ARBA00048954"/>
    </source>
</evidence>
<accession>A0ABQ6TL41</accession>
<dbReference type="SUPFAM" id="SSF52540">
    <property type="entry name" value="P-loop containing nucleoside triphosphate hydrolases"/>
    <property type="match status" value="1"/>
</dbReference>
<name>A0ABQ6TL41_9BACT</name>
<sequence>MQDQKLPPQDAAAEMSVLGSIFLDNETVHTALSILSGDDFYREPHRKIFGAMVSLSDADSPIDAITLNDELRRRGDLEAVGGMAYILTLADYTPTAANCAYYCRIVKDRALNRRMITVGNELTALGYAEEPGAGELLESALMKLSVQQKNEPVAVTDLLRDANKRLQARHDRRGQVQGMSFGIPALDNITEGLHRGDLVIIAGRPSMGKSALASNIAENICGATNDAGMIFSLEMSRENIMDRMITSRGRINYTRMRSGQLHDTEWTKCVRAQEQISRMRLLIDDTPAISLREIRSKCRKQKRSGLDLVVVDYLQLMRMSEKNNRSQEVGECSRGLKQLARELDCAVVLLSQLSRAVENRPNKKPTMSDLRDSGEIEQDADMILFPFRPAVYCQKCIDRVDDDHHNLYEHMSVAELIIAKQRNGEANRSIPLIWLGEFQRFEGVE</sequence>
<evidence type="ECO:0000256" key="11">
    <source>
        <dbReference type="NCBIfam" id="TIGR00665"/>
    </source>
</evidence>
<keyword evidence="4 12" id="KW-0547">Nucleotide-binding</keyword>
<dbReference type="Proteomes" id="UP000798046">
    <property type="component" value="Unassembled WGS sequence"/>
</dbReference>
<keyword evidence="9" id="KW-0413">Isomerase</keyword>
<dbReference type="GO" id="GO:0016787">
    <property type="term" value="F:hydrolase activity"/>
    <property type="evidence" value="ECO:0007669"/>
    <property type="project" value="UniProtKB-KW"/>
</dbReference>
<dbReference type="Pfam" id="PF03796">
    <property type="entry name" value="DnaB_C"/>
    <property type="match status" value="1"/>
</dbReference>
<keyword evidence="2 12" id="KW-0639">Primosome</keyword>
<dbReference type="GO" id="GO:0003678">
    <property type="term" value="F:DNA helicase activity"/>
    <property type="evidence" value="ECO:0007669"/>
    <property type="project" value="UniProtKB-EC"/>
</dbReference>
<comment type="function">
    <text evidence="12">The main replicative DNA helicase, it participates in initiation and elongation during chromosome replication. Travels ahead of the DNA replisome, separating dsDNA into templates for DNA synthesis. A processive ATP-dependent 5'-3' DNA helicase it has DNA-dependent ATPase activity.</text>
</comment>
<dbReference type="InterPro" id="IPR036185">
    <property type="entry name" value="DNA_heli_DnaB-like_N_sf"/>
</dbReference>
<dbReference type="PANTHER" id="PTHR30153">
    <property type="entry name" value="REPLICATIVE DNA HELICASE DNAB"/>
    <property type="match status" value="1"/>
</dbReference>
<dbReference type="Gene3D" id="3.40.50.300">
    <property type="entry name" value="P-loop containing nucleotide triphosphate hydrolases"/>
    <property type="match status" value="1"/>
</dbReference>
<evidence type="ECO:0000313" key="15">
    <source>
        <dbReference type="Proteomes" id="UP000798046"/>
    </source>
</evidence>
<evidence type="ECO:0000256" key="3">
    <source>
        <dbReference type="ARBA" id="ARBA00022705"/>
    </source>
</evidence>
<dbReference type="InterPro" id="IPR016136">
    <property type="entry name" value="DNA_helicase_N/primase_C"/>
</dbReference>
<dbReference type="InterPro" id="IPR007693">
    <property type="entry name" value="DNA_helicase_DnaB-like_N"/>
</dbReference>
<feature type="domain" description="SF4 helicase" evidence="13">
    <location>
        <begin position="172"/>
        <end position="445"/>
    </location>
</feature>
<dbReference type="Pfam" id="PF00772">
    <property type="entry name" value="DnaB"/>
    <property type="match status" value="1"/>
</dbReference>
<dbReference type="Gene3D" id="1.10.860.10">
    <property type="entry name" value="DNAb Helicase, Chain A"/>
    <property type="match status" value="1"/>
</dbReference>
<dbReference type="InterPro" id="IPR007694">
    <property type="entry name" value="DNA_helicase_DnaB-like_C"/>
</dbReference>